<dbReference type="Proteomes" id="UP000243499">
    <property type="component" value="Chromosome 2"/>
</dbReference>
<sequence>MVFSPLSTLRPRDYRNTICVRICRKWEYRGVNDGGPLQHIDFVIADEQGNIMYTEVPAAEADRHGPILQADGTYIISRFRVCNAKNVYRSVDNPYMLEFTCHTKISVASEPITEPKYVYKLTPFKDLPDYINDTKKFHDVVGIITEVNEPQWVTFTNQPNPTLRRDIRIKNETAEEMRVALWGSKATRFALPSNLINADKPITILFTGCLIKNYYSQLLKIKQLGIPIAEQAQPEPQPLSDLMTLREMQDIDPYDFLETGCRCTVTIVRLVEGRGWWYPSCNLCKKSCKPDDSTYKCFECNYTKWTYKSEMIAFAGIAHHIVGKPVETVIRSAANRSTIPPDIAAIVSSKYTFSVAMAEESFRKEKKSYQLNGIITAYG</sequence>
<dbReference type="Gene3D" id="2.40.50.140">
    <property type="entry name" value="Nucleic acid-binding proteins"/>
    <property type="match status" value="3"/>
</dbReference>
<evidence type="ECO:0000256" key="1">
    <source>
        <dbReference type="ARBA" id="ARBA00023125"/>
    </source>
</evidence>
<protein>
    <submittedName>
        <fullName evidence="4">Uncharacterized protein</fullName>
    </submittedName>
</protein>
<dbReference type="CDD" id="cd04480">
    <property type="entry name" value="RPA1_DBD_A_like"/>
    <property type="match status" value="1"/>
</dbReference>
<dbReference type="PANTHER" id="PTHR47165:SF3">
    <property type="entry name" value="RETROTRANSPOSON-LIKE PROTEIN"/>
    <property type="match status" value="1"/>
</dbReference>
<evidence type="ECO:0000259" key="2">
    <source>
        <dbReference type="Pfam" id="PF02721"/>
    </source>
</evidence>
<dbReference type="PANTHER" id="PTHR47165">
    <property type="entry name" value="OS03G0429900 PROTEIN"/>
    <property type="match status" value="1"/>
</dbReference>
<evidence type="ECO:0000259" key="3">
    <source>
        <dbReference type="Pfam" id="PF16900"/>
    </source>
</evidence>
<organism evidence="4">
    <name type="scientific">Panicum hallii</name>
    <dbReference type="NCBI Taxonomy" id="206008"/>
    <lineage>
        <taxon>Eukaryota</taxon>
        <taxon>Viridiplantae</taxon>
        <taxon>Streptophyta</taxon>
        <taxon>Embryophyta</taxon>
        <taxon>Tracheophyta</taxon>
        <taxon>Spermatophyta</taxon>
        <taxon>Magnoliopsida</taxon>
        <taxon>Liliopsida</taxon>
        <taxon>Poales</taxon>
        <taxon>Poaceae</taxon>
        <taxon>PACMAD clade</taxon>
        <taxon>Panicoideae</taxon>
        <taxon>Panicodae</taxon>
        <taxon>Paniceae</taxon>
        <taxon>Panicinae</taxon>
        <taxon>Panicum</taxon>
        <taxon>Panicum sect. Panicum</taxon>
    </lineage>
</organism>
<dbReference type="Gramene" id="PVH64253">
    <property type="protein sequence ID" value="PVH64253"/>
    <property type="gene ID" value="PAHAL_2G222700"/>
</dbReference>
<dbReference type="InterPro" id="IPR031657">
    <property type="entry name" value="REPA_OB_2"/>
</dbReference>
<feature type="domain" description="Replication protein A OB" evidence="3">
    <location>
        <begin position="135"/>
        <end position="200"/>
    </location>
</feature>
<dbReference type="EMBL" id="CM008047">
    <property type="protein sequence ID" value="PVH64253.1"/>
    <property type="molecule type" value="Genomic_DNA"/>
</dbReference>
<dbReference type="InterPro" id="IPR003871">
    <property type="entry name" value="RFA1B/D_OB_1st"/>
</dbReference>
<keyword evidence="1" id="KW-0238">DNA-binding</keyword>
<accession>A0A2T8KPZ9</accession>
<dbReference type="InterPro" id="IPR012340">
    <property type="entry name" value="NA-bd_OB-fold"/>
</dbReference>
<dbReference type="AlphaFoldDB" id="A0A2T8KPZ9"/>
<dbReference type="SUPFAM" id="SSF50249">
    <property type="entry name" value="Nucleic acid-binding proteins"/>
    <property type="match status" value="3"/>
</dbReference>
<dbReference type="Pfam" id="PF02721">
    <property type="entry name" value="DUF223"/>
    <property type="match status" value="1"/>
</dbReference>
<proteinExistence type="predicted"/>
<gene>
    <name evidence="4" type="ORF">PAHAL_2G222700</name>
</gene>
<dbReference type="GO" id="GO:0003677">
    <property type="term" value="F:DNA binding"/>
    <property type="evidence" value="ECO:0007669"/>
    <property type="project" value="UniProtKB-KW"/>
</dbReference>
<dbReference type="Pfam" id="PF16900">
    <property type="entry name" value="REPA_OB_2"/>
    <property type="match status" value="1"/>
</dbReference>
<evidence type="ECO:0000313" key="4">
    <source>
        <dbReference type="EMBL" id="PVH64253.1"/>
    </source>
</evidence>
<feature type="domain" description="Replication protein A 70 kDa DNA-binding subunit B/D first OB fold" evidence="2">
    <location>
        <begin position="3"/>
        <end position="106"/>
    </location>
</feature>
<name>A0A2T8KPZ9_9POAL</name>
<reference evidence="4" key="1">
    <citation type="submission" date="2018-04" db="EMBL/GenBank/DDBJ databases">
        <title>WGS assembly of Panicum hallii.</title>
        <authorList>
            <person name="Lovell J."/>
            <person name="Jenkins J."/>
            <person name="Lowry D."/>
            <person name="Mamidi S."/>
            <person name="Sreedasyam A."/>
            <person name="Weng X."/>
            <person name="Barry K."/>
            <person name="Bonette J."/>
            <person name="Campitelli B."/>
            <person name="Daum C."/>
            <person name="Gordon S."/>
            <person name="Gould B."/>
            <person name="Lipzen A."/>
            <person name="Macqueen A."/>
            <person name="Palacio-Mejia J."/>
            <person name="Plott C."/>
            <person name="Shakirov E."/>
            <person name="Shu S."/>
            <person name="Yoshinaga Y."/>
            <person name="Zane M."/>
            <person name="Rokhsar D."/>
            <person name="Grimwood J."/>
            <person name="Schmutz J."/>
            <person name="Juenger T."/>
        </authorList>
    </citation>
    <scope>NUCLEOTIDE SEQUENCE [LARGE SCALE GENOMIC DNA]</scope>
    <source>
        <strain evidence="4">FIL2</strain>
    </source>
</reference>